<evidence type="ECO:0000313" key="2">
    <source>
        <dbReference type="Proteomes" id="UP000789901"/>
    </source>
</evidence>
<protein>
    <submittedName>
        <fullName evidence="1">17118_t:CDS:1</fullName>
    </submittedName>
</protein>
<evidence type="ECO:0000313" key="1">
    <source>
        <dbReference type="EMBL" id="CAG8523939.1"/>
    </source>
</evidence>
<dbReference type="EMBL" id="CAJVQB010001172">
    <property type="protein sequence ID" value="CAG8523939.1"/>
    <property type="molecule type" value="Genomic_DNA"/>
</dbReference>
<proteinExistence type="predicted"/>
<accession>A0ABM8W4N5</accession>
<organism evidence="1 2">
    <name type="scientific">Gigaspora margarita</name>
    <dbReference type="NCBI Taxonomy" id="4874"/>
    <lineage>
        <taxon>Eukaryota</taxon>
        <taxon>Fungi</taxon>
        <taxon>Fungi incertae sedis</taxon>
        <taxon>Mucoromycota</taxon>
        <taxon>Glomeromycotina</taxon>
        <taxon>Glomeromycetes</taxon>
        <taxon>Diversisporales</taxon>
        <taxon>Gigasporaceae</taxon>
        <taxon>Gigaspora</taxon>
    </lineage>
</organism>
<keyword evidence="2" id="KW-1185">Reference proteome</keyword>
<reference evidence="1 2" key="1">
    <citation type="submission" date="2021-06" db="EMBL/GenBank/DDBJ databases">
        <authorList>
            <person name="Kallberg Y."/>
            <person name="Tangrot J."/>
            <person name="Rosling A."/>
        </authorList>
    </citation>
    <scope>NUCLEOTIDE SEQUENCE [LARGE SCALE GENOMIC DNA]</scope>
    <source>
        <strain evidence="1 2">120-4 pot B 10/14</strain>
    </source>
</reference>
<comment type="caution">
    <text evidence="1">The sequence shown here is derived from an EMBL/GenBank/DDBJ whole genome shotgun (WGS) entry which is preliminary data.</text>
</comment>
<gene>
    <name evidence="1" type="ORF">GMARGA_LOCUS3295</name>
</gene>
<dbReference type="Proteomes" id="UP000789901">
    <property type="component" value="Unassembled WGS sequence"/>
</dbReference>
<sequence>MLGLRSQKRPNTKEVSLSSRFNSASAEIARYKIKETSIISDKQRDTKSNSFINEVMSINNSALDWIGKTFVSERGL</sequence>
<name>A0ABM8W4N5_GIGMA</name>